<keyword evidence="5" id="KW-1185">Reference proteome</keyword>
<keyword evidence="1" id="KW-0175">Coiled coil</keyword>
<comment type="caution">
    <text evidence="4">The sequence shown here is derived from an EMBL/GenBank/DDBJ whole genome shotgun (WGS) entry which is preliminary data.</text>
</comment>
<dbReference type="PANTHER" id="PTHR40623">
    <property type="entry name" value="INTEGRAL MEMBRANE PROTEIN"/>
    <property type="match status" value="1"/>
</dbReference>
<feature type="compositionally biased region" description="Polar residues" evidence="2">
    <location>
        <begin position="115"/>
        <end position="124"/>
    </location>
</feature>
<feature type="coiled-coil region" evidence="1">
    <location>
        <begin position="40"/>
        <end position="67"/>
    </location>
</feature>
<keyword evidence="3" id="KW-0472">Membrane</keyword>
<accession>A0A9W4XQU6</accession>
<evidence type="ECO:0000256" key="1">
    <source>
        <dbReference type="SAM" id="Coils"/>
    </source>
</evidence>
<dbReference type="EMBL" id="CAOQHR010000007">
    <property type="protein sequence ID" value="CAI6337310.1"/>
    <property type="molecule type" value="Genomic_DNA"/>
</dbReference>
<evidence type="ECO:0000313" key="4">
    <source>
        <dbReference type="EMBL" id="CAI6337310.1"/>
    </source>
</evidence>
<feature type="region of interest" description="Disordered" evidence="2">
    <location>
        <begin position="172"/>
        <end position="344"/>
    </location>
</feature>
<feature type="region of interest" description="Disordered" evidence="2">
    <location>
        <begin position="88"/>
        <end position="153"/>
    </location>
</feature>
<keyword evidence="3" id="KW-1133">Transmembrane helix</keyword>
<protein>
    <submittedName>
        <fullName evidence="4">Uncharacterized protein</fullName>
    </submittedName>
</protein>
<dbReference type="AlphaFoldDB" id="A0A9W4XQU6"/>
<evidence type="ECO:0000256" key="3">
    <source>
        <dbReference type="SAM" id="Phobius"/>
    </source>
</evidence>
<proteinExistence type="predicted"/>
<evidence type="ECO:0000256" key="2">
    <source>
        <dbReference type="SAM" id="MobiDB-lite"/>
    </source>
</evidence>
<dbReference type="OrthoDB" id="5361354at2759"/>
<reference evidence="4" key="1">
    <citation type="submission" date="2023-01" db="EMBL/GenBank/DDBJ databases">
        <authorList>
            <person name="Van Ghelder C."/>
            <person name="Rancurel C."/>
        </authorList>
    </citation>
    <scope>NUCLEOTIDE SEQUENCE</scope>
    <source>
        <strain evidence="4">CNCM I-4278</strain>
    </source>
</reference>
<evidence type="ECO:0000313" key="5">
    <source>
        <dbReference type="Proteomes" id="UP001152607"/>
    </source>
</evidence>
<feature type="compositionally biased region" description="Polar residues" evidence="2">
    <location>
        <begin position="227"/>
        <end position="241"/>
    </location>
</feature>
<name>A0A9W4XQU6_9PLEO</name>
<feature type="compositionally biased region" description="Polar residues" evidence="2">
    <location>
        <begin position="318"/>
        <end position="333"/>
    </location>
</feature>
<feature type="transmembrane region" description="Helical" evidence="3">
    <location>
        <begin position="12"/>
        <end position="35"/>
    </location>
</feature>
<feature type="compositionally biased region" description="Basic and acidic residues" evidence="2">
    <location>
        <begin position="334"/>
        <end position="344"/>
    </location>
</feature>
<dbReference type="Proteomes" id="UP001152607">
    <property type="component" value="Unassembled WGS sequence"/>
</dbReference>
<feature type="region of interest" description="Disordered" evidence="2">
    <location>
        <begin position="359"/>
        <end position="383"/>
    </location>
</feature>
<gene>
    <name evidence="4" type="ORF">PDIGIT_LOCUS10421</name>
</gene>
<sequence length="383" mass="41251">MSHWWGDLNLAYKYTIVFLSLLALTILAGLVKVYFDRRKLKKVTQKIKEEEEAREDQVELNQREKDEGDLFGVRAIEAGFFAGIPQSRPTSRAGSIAGSPSMSSTTLLGGLSSPKVQSMASSVTDLPLAHTNNRDSDVLPSHPPAPKRTPSNLKLEPSEAELTGRHNLNSAVNMGLAVPPSPVLTKAPRAPASDDADDVEREGRTSPLSGARSAVLTPPPGDVPHSQAASLVTDSPNSSRAASPGPYKATKPGHRSSFISYIPTMPSEASTSSEPTIVLPPTTGESTHQRETSDASSMYSYKRNSKHLSVGASKEANRQSATNNSLLAPNSASDAHRDPNDPRFSEFYDAYFRNSIIRDPTKKSDRLSLTPAIVEESSPVHAQ</sequence>
<dbReference type="PANTHER" id="PTHR40623:SF1">
    <property type="match status" value="1"/>
</dbReference>
<feature type="compositionally biased region" description="Low complexity" evidence="2">
    <location>
        <begin position="98"/>
        <end position="114"/>
    </location>
</feature>
<organism evidence="4 5">
    <name type="scientific">Periconia digitata</name>
    <dbReference type="NCBI Taxonomy" id="1303443"/>
    <lineage>
        <taxon>Eukaryota</taxon>
        <taxon>Fungi</taxon>
        <taxon>Dikarya</taxon>
        <taxon>Ascomycota</taxon>
        <taxon>Pezizomycotina</taxon>
        <taxon>Dothideomycetes</taxon>
        <taxon>Pleosporomycetidae</taxon>
        <taxon>Pleosporales</taxon>
        <taxon>Massarineae</taxon>
        <taxon>Periconiaceae</taxon>
        <taxon>Periconia</taxon>
    </lineage>
</organism>
<keyword evidence="3" id="KW-0812">Transmembrane</keyword>